<gene>
    <name evidence="1" type="ORF">HXK09_00790</name>
</gene>
<organism evidence="1 2">
    <name type="scientific">Actinomyces bouchesdurhonensis</name>
    <dbReference type="NCBI Taxonomy" id="1852361"/>
    <lineage>
        <taxon>Bacteria</taxon>
        <taxon>Bacillati</taxon>
        <taxon>Actinomycetota</taxon>
        <taxon>Actinomycetes</taxon>
        <taxon>Actinomycetales</taxon>
        <taxon>Actinomycetaceae</taxon>
        <taxon>Actinomyces</taxon>
    </lineage>
</organism>
<sequence>MGGELLVGLSIDPNIHPLFMYASYYLLQLLANTKVSIFKEPDTVAYDWSDEAGLSLEYNDPVWKGWANITPNVDWRARNREWAGTVTGVHAYRVQLLHIDKNEVFSRDLWGNPDARVSFAEGMRVQVEEMPTDQRVAGLKLVVRNAQVDTLNWQVTLLCDVATGETANG</sequence>
<reference evidence="1" key="1">
    <citation type="submission" date="2020-04" db="EMBL/GenBank/DDBJ databases">
        <title>Deep metagenomics examines the oral microbiome during advanced dental caries in children, revealing novel taxa and co-occurrences with host molecules.</title>
        <authorList>
            <person name="Baker J.L."/>
            <person name="Morton J.T."/>
            <person name="Dinis M."/>
            <person name="Alvarez R."/>
            <person name="Tran N.C."/>
            <person name="Knight R."/>
            <person name="Edlund A."/>
        </authorList>
    </citation>
    <scope>NUCLEOTIDE SEQUENCE</scope>
    <source>
        <strain evidence="1">JCVI_30_bin.13</strain>
    </source>
</reference>
<protein>
    <submittedName>
        <fullName evidence="1">Uncharacterized protein</fullName>
    </submittedName>
</protein>
<name>A0A929WVF6_9ACTO</name>
<dbReference type="Proteomes" id="UP000759246">
    <property type="component" value="Unassembled WGS sequence"/>
</dbReference>
<evidence type="ECO:0000313" key="1">
    <source>
        <dbReference type="EMBL" id="MBF0965711.1"/>
    </source>
</evidence>
<dbReference type="AlphaFoldDB" id="A0A929WVF6"/>
<evidence type="ECO:0000313" key="2">
    <source>
        <dbReference type="Proteomes" id="UP000759246"/>
    </source>
</evidence>
<accession>A0A929WVF6</accession>
<proteinExistence type="predicted"/>
<comment type="caution">
    <text evidence="1">The sequence shown here is derived from an EMBL/GenBank/DDBJ whole genome shotgun (WGS) entry which is preliminary data.</text>
</comment>
<dbReference type="EMBL" id="JABZGF010000006">
    <property type="protein sequence ID" value="MBF0965711.1"/>
    <property type="molecule type" value="Genomic_DNA"/>
</dbReference>